<accession>A0A7D9D289</accession>
<reference evidence="1" key="1">
    <citation type="submission" date="2019-07" db="EMBL/GenBank/DDBJ databases">
        <authorList>
            <person name="Weber M."/>
            <person name="Kostadinov I."/>
            <person name="Kostadinov D I."/>
        </authorList>
    </citation>
    <scope>NUCLEOTIDE SEQUENCE</scope>
    <source>
        <strain evidence="1">Gfbio:sag-sample-b02:053724c1-46a9-4a36-b237-ea2bf867836b</strain>
    </source>
</reference>
<dbReference type="AlphaFoldDB" id="A0A7D9D289"/>
<organism evidence="1">
    <name type="scientific">uncultured Woeseiaceae bacterium</name>
    <dbReference type="NCBI Taxonomy" id="1983305"/>
    <lineage>
        <taxon>Bacteria</taxon>
        <taxon>Pseudomonadati</taxon>
        <taxon>Pseudomonadota</taxon>
        <taxon>Gammaproteobacteria</taxon>
        <taxon>Woeseiales</taxon>
        <taxon>Woeseiaceae</taxon>
        <taxon>environmental samples</taxon>
    </lineage>
</organism>
<gene>
    <name evidence="1" type="ORF">JTBB02_V1_50002</name>
</gene>
<protein>
    <submittedName>
        <fullName evidence="1">Uncharacterized protein</fullName>
    </submittedName>
</protein>
<proteinExistence type="predicted"/>
<dbReference type="EMBL" id="LR633966">
    <property type="protein sequence ID" value="VUX54943.1"/>
    <property type="molecule type" value="Genomic_DNA"/>
</dbReference>
<name>A0A7D9D289_9GAMM</name>
<sequence>MTNNRSYRTGEVQELADGFLGQITIRTNFRGLVDSIRLHEIAAGKWQAILAMPLDPAISAKMETDSVWFKGMSSRYRPMTATTAFAIARFGQSDSAESRTRMTTRMQLLESSAITQDAISPADQRALWPCTARWRVYSRWPRPG</sequence>
<evidence type="ECO:0000313" key="1">
    <source>
        <dbReference type="EMBL" id="VUX54943.1"/>
    </source>
</evidence>